<evidence type="ECO:0008006" key="4">
    <source>
        <dbReference type="Google" id="ProtNLM"/>
    </source>
</evidence>
<sequence>MLAGCGGSEGEPESAPATQAPTISEAPTSEAATSEAESTEEETSEEPTSEAPETTEPEAIEVHQIGEPAESPTADLVVNAIEDRDGIPMPNGLPDMPAVLEPEEGERLWYVDITWTNNLSESVAKECHGPYAMDLHAFDVEGREMLMVEQPGFIEGQNCQTGLMQGQTGTWLTAFHGLDAEFGWLAFDDYNGDPVFVVKNPDLELYQE</sequence>
<evidence type="ECO:0000313" key="3">
    <source>
        <dbReference type="Proteomes" id="UP000054837"/>
    </source>
</evidence>
<protein>
    <recommendedName>
        <fullName evidence="4">DUF4352 domain-containing protein</fullName>
    </recommendedName>
</protein>
<name>A0A0W8I131_9MICO</name>
<evidence type="ECO:0000313" key="2">
    <source>
        <dbReference type="EMBL" id="KUG51434.1"/>
    </source>
</evidence>
<gene>
    <name evidence="2" type="ORF">AVL62_08760</name>
</gene>
<keyword evidence="3" id="KW-1185">Reference proteome</keyword>
<reference evidence="2 3" key="1">
    <citation type="submission" date="2015-12" db="EMBL/GenBank/DDBJ databases">
        <title>Serinicoccus chungangenesis strain CD08_5 genome sequencing and assembly.</title>
        <authorList>
            <person name="Chander A.M."/>
            <person name="Kaur G."/>
            <person name="Nair G.R."/>
            <person name="Dhawan D.K."/>
            <person name="Kochhar R.K."/>
            <person name="Mayilraj S."/>
            <person name="Bhadada S.K."/>
        </authorList>
    </citation>
    <scope>NUCLEOTIDE SEQUENCE [LARGE SCALE GENOMIC DNA]</scope>
    <source>
        <strain evidence="2 3">CD08_5</strain>
    </source>
</reference>
<feature type="compositionally biased region" description="Acidic residues" evidence="1">
    <location>
        <begin position="37"/>
        <end position="58"/>
    </location>
</feature>
<evidence type="ECO:0000256" key="1">
    <source>
        <dbReference type="SAM" id="MobiDB-lite"/>
    </source>
</evidence>
<dbReference type="STRING" id="767452.AVL62_08760"/>
<accession>A0A0W8I131</accession>
<dbReference type="EMBL" id="LQBL01000032">
    <property type="protein sequence ID" value="KUG51434.1"/>
    <property type="molecule type" value="Genomic_DNA"/>
</dbReference>
<dbReference type="AlphaFoldDB" id="A0A0W8I131"/>
<comment type="caution">
    <text evidence="2">The sequence shown here is derived from an EMBL/GenBank/DDBJ whole genome shotgun (WGS) entry which is preliminary data.</text>
</comment>
<organism evidence="2 3">
    <name type="scientific">Serinicoccus chungangensis</name>
    <dbReference type="NCBI Taxonomy" id="767452"/>
    <lineage>
        <taxon>Bacteria</taxon>
        <taxon>Bacillati</taxon>
        <taxon>Actinomycetota</taxon>
        <taxon>Actinomycetes</taxon>
        <taxon>Micrococcales</taxon>
        <taxon>Ornithinimicrobiaceae</taxon>
        <taxon>Serinicoccus</taxon>
    </lineage>
</organism>
<proteinExistence type="predicted"/>
<dbReference type="Proteomes" id="UP000054837">
    <property type="component" value="Unassembled WGS sequence"/>
</dbReference>
<feature type="region of interest" description="Disordered" evidence="1">
    <location>
        <begin position="1"/>
        <end position="58"/>
    </location>
</feature>
<feature type="compositionally biased region" description="Low complexity" evidence="1">
    <location>
        <begin position="22"/>
        <end position="36"/>
    </location>
</feature>